<reference evidence="1 2" key="1">
    <citation type="submission" date="2016-11" db="EMBL/GenBank/DDBJ databases">
        <authorList>
            <person name="Jaros S."/>
            <person name="Januszkiewicz K."/>
            <person name="Wedrychowicz H."/>
        </authorList>
    </citation>
    <scope>NUCLEOTIDE SEQUENCE [LARGE SCALE GENOMIC DNA]</scope>
    <source>
        <strain evidence="1 2">GAS499</strain>
    </source>
</reference>
<evidence type="ECO:0000313" key="1">
    <source>
        <dbReference type="EMBL" id="SHK82785.1"/>
    </source>
</evidence>
<gene>
    <name evidence="1" type="ORF">SAMN05444159_4288</name>
</gene>
<evidence type="ECO:0000313" key="2">
    <source>
        <dbReference type="Proteomes" id="UP000189935"/>
    </source>
</evidence>
<dbReference type="Proteomes" id="UP000189935">
    <property type="component" value="Chromosome I"/>
</dbReference>
<dbReference type="EMBL" id="LT670844">
    <property type="protein sequence ID" value="SHK82785.1"/>
    <property type="molecule type" value="Genomic_DNA"/>
</dbReference>
<organism evidence="1 2">
    <name type="scientific">Bradyrhizobium lablabi</name>
    <dbReference type="NCBI Taxonomy" id="722472"/>
    <lineage>
        <taxon>Bacteria</taxon>
        <taxon>Pseudomonadati</taxon>
        <taxon>Pseudomonadota</taxon>
        <taxon>Alphaproteobacteria</taxon>
        <taxon>Hyphomicrobiales</taxon>
        <taxon>Nitrobacteraceae</taxon>
        <taxon>Bradyrhizobium</taxon>
    </lineage>
</organism>
<sequence length="59" mass="6812">MARGRVTRRQNPMREKFNFVNQIKLIWVVQSSLQKQIPSRPTQITSISPAVSFPWRGGS</sequence>
<protein>
    <submittedName>
        <fullName evidence="1">Uncharacterized protein</fullName>
    </submittedName>
</protein>
<name>A0A1M6VN74_9BRAD</name>
<accession>A0A1M6VN74</accession>
<dbReference type="AlphaFoldDB" id="A0A1M6VN74"/>
<proteinExistence type="predicted"/>